<evidence type="ECO:0000313" key="2">
    <source>
        <dbReference type="EMBL" id="ESA19745.1"/>
    </source>
</evidence>
<proteinExistence type="predicted"/>
<organism evidence="2">
    <name type="scientific">Rhizophagus irregularis (strain DAOM 181602 / DAOM 197198 / MUCL 43194)</name>
    <name type="common">Arbuscular mycorrhizal fungus</name>
    <name type="synonym">Glomus intraradices</name>
    <dbReference type="NCBI Taxonomy" id="747089"/>
    <lineage>
        <taxon>Eukaryota</taxon>
        <taxon>Fungi</taxon>
        <taxon>Fungi incertae sedis</taxon>
        <taxon>Mucoromycota</taxon>
        <taxon>Glomeromycotina</taxon>
        <taxon>Glomeromycetes</taxon>
        <taxon>Glomerales</taxon>
        <taxon>Glomeraceae</taxon>
        <taxon>Rhizophagus</taxon>
    </lineage>
</organism>
<dbReference type="EMBL" id="KI277978">
    <property type="protein sequence ID" value="ESA19745.1"/>
    <property type="molecule type" value="Genomic_DNA"/>
</dbReference>
<feature type="compositionally biased region" description="Low complexity" evidence="1">
    <location>
        <begin position="10"/>
        <end position="24"/>
    </location>
</feature>
<accession>U9UH88</accession>
<gene>
    <name evidence="2" type="ORF">GLOINDRAFT_19266</name>
</gene>
<feature type="compositionally biased region" description="Acidic residues" evidence="1">
    <location>
        <begin position="25"/>
        <end position="34"/>
    </location>
</feature>
<reference evidence="2" key="1">
    <citation type="submission" date="2013-07" db="EMBL/GenBank/DDBJ databases">
        <title>The genome of an arbuscular mycorrhizal fungus provides insights into the evolution of the oldest plant symbiosis.</title>
        <authorList>
            <consortium name="DOE Joint Genome Institute"/>
            <person name="Tisserant E."/>
            <person name="Malbreil M."/>
            <person name="Kuo A."/>
            <person name="Kohler A."/>
            <person name="Symeonidi A."/>
            <person name="Balestrini R."/>
            <person name="Charron P."/>
            <person name="Duensing N."/>
            <person name="Frei-dit-Frey N."/>
            <person name="Gianinazzi-Pearson V."/>
            <person name="Gilbert B."/>
            <person name="Handa Y."/>
            <person name="Hijri M."/>
            <person name="Kaul R."/>
            <person name="Kawaguchi M."/>
            <person name="Krajinski F."/>
            <person name="Lammers P."/>
            <person name="Lapierre D."/>
            <person name="Masclaux F.G."/>
            <person name="Murat C."/>
            <person name="Morin E."/>
            <person name="Ndikumana S."/>
            <person name="Pagni M."/>
            <person name="Petitpierre D."/>
            <person name="Requena N."/>
            <person name="Rosikiewicz P."/>
            <person name="Riley R."/>
            <person name="Saito K."/>
            <person name="San Clemente H."/>
            <person name="Shapiro H."/>
            <person name="van Tuinen D."/>
            <person name="Becard G."/>
            <person name="Bonfante P."/>
            <person name="Paszkowski U."/>
            <person name="Shachar-Hill Y."/>
            <person name="Young J.P."/>
            <person name="Sanders I.R."/>
            <person name="Henrissat B."/>
            <person name="Rensing S.A."/>
            <person name="Grigoriev I.V."/>
            <person name="Corradi N."/>
            <person name="Roux C."/>
            <person name="Martin F."/>
        </authorList>
    </citation>
    <scope>NUCLEOTIDE SEQUENCE</scope>
    <source>
        <strain evidence="2">DAOM 197198</strain>
    </source>
</reference>
<dbReference type="HOGENOM" id="CLU_2237995_0_0_1"/>
<protein>
    <submittedName>
        <fullName evidence="2">Uncharacterized protein</fullName>
    </submittedName>
</protein>
<dbReference type="AlphaFoldDB" id="U9UH88"/>
<name>U9UH88_RHIID</name>
<feature type="region of interest" description="Disordered" evidence="1">
    <location>
        <begin position="1"/>
        <end position="44"/>
    </location>
</feature>
<sequence length="105" mass="11911">MINPILLGRPDSTTTEPPELPETFESPEPEDSEEEKSSYETTDEGGDIAELILIMRCPGWIVVMTQKSHVIFTIELKLTADPLATFEDIEDQISEVYRRELEALE</sequence>
<evidence type="ECO:0000256" key="1">
    <source>
        <dbReference type="SAM" id="MobiDB-lite"/>
    </source>
</evidence>